<comment type="caution">
    <text evidence="2">The sequence shown here is derived from an EMBL/GenBank/DDBJ whole genome shotgun (WGS) entry which is preliminary data.</text>
</comment>
<protein>
    <recommendedName>
        <fullName evidence="4">Lysine biosynthesis protein LysW</fullName>
    </recommendedName>
</protein>
<evidence type="ECO:0000313" key="2">
    <source>
        <dbReference type="EMBL" id="MCA9375347.1"/>
    </source>
</evidence>
<proteinExistence type="predicted"/>
<dbReference type="Proteomes" id="UP000748332">
    <property type="component" value="Unassembled WGS sequence"/>
</dbReference>
<dbReference type="AlphaFoldDB" id="A0A955KV63"/>
<name>A0A955KV63_9BACT</name>
<gene>
    <name evidence="2" type="ORF">KC622_03385</name>
</gene>
<evidence type="ECO:0008006" key="4">
    <source>
        <dbReference type="Google" id="ProtNLM"/>
    </source>
</evidence>
<feature type="region of interest" description="Disordered" evidence="1">
    <location>
        <begin position="1"/>
        <end position="24"/>
    </location>
</feature>
<evidence type="ECO:0000256" key="1">
    <source>
        <dbReference type="SAM" id="MobiDB-lite"/>
    </source>
</evidence>
<dbReference type="EMBL" id="JAGQLM010000153">
    <property type="protein sequence ID" value="MCA9375347.1"/>
    <property type="molecule type" value="Genomic_DNA"/>
</dbReference>
<reference evidence="2" key="2">
    <citation type="journal article" date="2021" name="Microbiome">
        <title>Successional dynamics and alternative stable states in a saline activated sludge microbial community over 9 years.</title>
        <authorList>
            <person name="Wang Y."/>
            <person name="Ye J."/>
            <person name="Ju F."/>
            <person name="Liu L."/>
            <person name="Boyd J.A."/>
            <person name="Deng Y."/>
            <person name="Parks D.H."/>
            <person name="Jiang X."/>
            <person name="Yin X."/>
            <person name="Woodcroft B.J."/>
            <person name="Tyson G.W."/>
            <person name="Hugenholtz P."/>
            <person name="Polz M.F."/>
            <person name="Zhang T."/>
        </authorList>
    </citation>
    <scope>NUCLEOTIDE SEQUENCE</scope>
    <source>
        <strain evidence="2">HKST-UBA16</strain>
    </source>
</reference>
<reference evidence="2" key="1">
    <citation type="submission" date="2020-04" db="EMBL/GenBank/DDBJ databases">
        <authorList>
            <person name="Zhang T."/>
        </authorList>
    </citation>
    <scope>NUCLEOTIDE SEQUENCE</scope>
    <source>
        <strain evidence="2">HKST-UBA16</strain>
    </source>
</reference>
<evidence type="ECO:0000313" key="3">
    <source>
        <dbReference type="Proteomes" id="UP000748332"/>
    </source>
</evidence>
<dbReference type="Pfam" id="PF21344">
    <property type="entry name" value="Zn_ribbon_LysW"/>
    <property type="match status" value="1"/>
</dbReference>
<organism evidence="2 3">
    <name type="scientific">Candidatus Dojkabacteria bacterium</name>
    <dbReference type="NCBI Taxonomy" id="2099670"/>
    <lineage>
        <taxon>Bacteria</taxon>
        <taxon>Candidatus Dojkabacteria</taxon>
    </lineage>
</organism>
<accession>A0A955KV63</accession>
<feature type="compositionally biased region" description="Polar residues" evidence="1">
    <location>
        <begin position="1"/>
        <end position="18"/>
    </location>
</feature>
<sequence>MNSMINDSASDQSSGVTTRTDDNGNVLLECPECSNDIVMDADRDYIIGDILECQFCGTEVEIISMDDDSGIEIEIVEEEK</sequence>
<dbReference type="InterPro" id="IPR005906">
    <property type="entry name" value="LysW"/>
</dbReference>
<dbReference type="Gene3D" id="2.20.28.160">
    <property type="match status" value="1"/>
</dbReference>